<gene>
    <name evidence="1" type="ORF">vB_PsyM_KIL1_0097</name>
</gene>
<protein>
    <submittedName>
        <fullName evidence="1">Uncharacterized protein</fullName>
    </submittedName>
</protein>
<dbReference type="KEGG" id="vg:28802490"/>
<keyword evidence="2" id="KW-1185">Reference proteome</keyword>
<sequence length="73" mass="8634">MITEGHILNMVNELEKRVQARDNTYSVRVQAQMHIQGPIYIISIENATSIDQYEVDSSTHQWIRRLEVYEQQD</sequence>
<name>A0A142IDN9_9CAUD</name>
<evidence type="ECO:0000313" key="2">
    <source>
        <dbReference type="Proteomes" id="UP000203989"/>
    </source>
</evidence>
<accession>A0A142IDN9</accession>
<organism evidence="1 2">
    <name type="scientific">Pseudomonas phage vB_PsyM_KIL1</name>
    <dbReference type="NCBI Taxonomy" id="1777065"/>
    <lineage>
        <taxon>Viruses</taxon>
        <taxon>Duplodnaviria</taxon>
        <taxon>Heunggongvirae</taxon>
        <taxon>Uroviricota</taxon>
        <taxon>Caudoviricetes</taxon>
        <taxon>Vandenendeviridae</taxon>
        <taxon>Gorskivirinae</taxon>
        <taxon>Flaumdravirus</taxon>
        <taxon>Flaumdravirus KIL4</taxon>
    </lineage>
</organism>
<dbReference type="RefSeq" id="YP_009276026.1">
    <property type="nucleotide sequence ID" value="NC_030934.1"/>
</dbReference>
<dbReference type="Proteomes" id="UP000203989">
    <property type="component" value="Segment"/>
</dbReference>
<evidence type="ECO:0000313" key="1">
    <source>
        <dbReference type="EMBL" id="AMR57344.1"/>
    </source>
</evidence>
<dbReference type="GeneID" id="28802490"/>
<dbReference type="EMBL" id="KU130126">
    <property type="protein sequence ID" value="AMR57344.1"/>
    <property type="molecule type" value="Genomic_DNA"/>
</dbReference>
<reference evidence="1 2" key="1">
    <citation type="journal article" date="2016" name="Front. Microbiol.">
        <title>Characterization of Novel Bacteriophages for Biocontrol of Bacterial Blight in Leek Caused by Pseudomonas syringae pv. porri.</title>
        <authorList>
            <person name="Rombouts S."/>
            <person name="Lavigne R."/>
        </authorList>
    </citation>
    <scope>NUCLEOTIDE SEQUENCE [LARGE SCALE GENOMIC DNA]</scope>
</reference>
<proteinExistence type="predicted"/>
<dbReference type="OrthoDB" id="28915at10239"/>